<keyword evidence="1" id="KW-1133">Transmembrane helix</keyword>
<keyword evidence="1" id="KW-0812">Transmembrane</keyword>
<protein>
    <submittedName>
        <fullName evidence="2">Uncharacterized protein</fullName>
    </submittedName>
</protein>
<organism evidence="2">
    <name type="scientific">Lepeophtheirus salmonis</name>
    <name type="common">Salmon louse</name>
    <name type="synonym">Caligus salmonis</name>
    <dbReference type="NCBI Taxonomy" id="72036"/>
    <lineage>
        <taxon>Eukaryota</taxon>
        <taxon>Metazoa</taxon>
        <taxon>Ecdysozoa</taxon>
        <taxon>Arthropoda</taxon>
        <taxon>Crustacea</taxon>
        <taxon>Multicrustacea</taxon>
        <taxon>Hexanauplia</taxon>
        <taxon>Copepoda</taxon>
        <taxon>Siphonostomatoida</taxon>
        <taxon>Caligidae</taxon>
        <taxon>Lepeophtheirus</taxon>
    </lineage>
</organism>
<dbReference type="AlphaFoldDB" id="A0A0K2VEE1"/>
<evidence type="ECO:0000256" key="1">
    <source>
        <dbReference type="SAM" id="Phobius"/>
    </source>
</evidence>
<reference evidence="2" key="1">
    <citation type="submission" date="2014-05" db="EMBL/GenBank/DDBJ databases">
        <authorList>
            <person name="Chronopoulou M."/>
        </authorList>
    </citation>
    <scope>NUCLEOTIDE SEQUENCE</scope>
    <source>
        <tissue evidence="2">Whole organism</tissue>
    </source>
</reference>
<keyword evidence="1" id="KW-0472">Membrane</keyword>
<accession>A0A0K2VEE1</accession>
<feature type="transmembrane region" description="Helical" evidence="1">
    <location>
        <begin position="12"/>
        <end position="34"/>
    </location>
</feature>
<proteinExistence type="predicted"/>
<sequence length="37" mass="4221">MSYFITSVHLSIVLPLSLLQIVIICSLFIIQNFVQIN</sequence>
<name>A0A0K2VEE1_LEPSM</name>
<evidence type="ECO:0000313" key="2">
    <source>
        <dbReference type="EMBL" id="CDW48567.1"/>
    </source>
</evidence>
<dbReference type="EMBL" id="HACA01031206">
    <property type="protein sequence ID" value="CDW48567.1"/>
    <property type="molecule type" value="Transcribed_RNA"/>
</dbReference>